<dbReference type="PANTHER" id="PTHR43347:SF3">
    <property type="entry name" value="ACYL-COA SYNTHETASE SHORT-CHAIN FAMILY MEMBER 3, MITOCHONDRIAL"/>
    <property type="match status" value="1"/>
</dbReference>
<evidence type="ECO:0000313" key="7">
    <source>
        <dbReference type="Proteomes" id="UP000316560"/>
    </source>
</evidence>
<dbReference type="AlphaFoldDB" id="A0A8H2K5Y8"/>
<name>A0A8H2K5Y8_9MICO</name>
<dbReference type="InterPro" id="IPR000873">
    <property type="entry name" value="AMP-dep_synth/lig_dom"/>
</dbReference>
<evidence type="ECO:0000256" key="1">
    <source>
        <dbReference type="ARBA" id="ARBA00006432"/>
    </source>
</evidence>
<feature type="domain" description="AMP-binding enzyme C-terminal" evidence="4">
    <location>
        <begin position="550"/>
        <end position="628"/>
    </location>
</feature>
<evidence type="ECO:0000259" key="5">
    <source>
        <dbReference type="Pfam" id="PF16177"/>
    </source>
</evidence>
<evidence type="ECO:0000256" key="2">
    <source>
        <dbReference type="SAM" id="MobiDB-lite"/>
    </source>
</evidence>
<organism evidence="6 7">
    <name type="scientific">Rhodoglobus vestalii</name>
    <dbReference type="NCBI Taxonomy" id="193384"/>
    <lineage>
        <taxon>Bacteria</taxon>
        <taxon>Bacillati</taxon>
        <taxon>Actinomycetota</taxon>
        <taxon>Actinomycetes</taxon>
        <taxon>Micrococcales</taxon>
        <taxon>Microbacteriaceae</taxon>
        <taxon>Rhodoglobus</taxon>
    </lineage>
</organism>
<dbReference type="InterPro" id="IPR020845">
    <property type="entry name" value="AMP-binding_CS"/>
</dbReference>
<evidence type="ECO:0000259" key="4">
    <source>
        <dbReference type="Pfam" id="PF13193"/>
    </source>
</evidence>
<accession>A0A8H2K5Y8</accession>
<dbReference type="Proteomes" id="UP000316560">
    <property type="component" value="Unassembled WGS sequence"/>
</dbReference>
<dbReference type="Pfam" id="PF00501">
    <property type="entry name" value="AMP-binding"/>
    <property type="match status" value="1"/>
</dbReference>
<dbReference type="OrthoDB" id="9803968at2"/>
<evidence type="ECO:0000259" key="3">
    <source>
        <dbReference type="Pfam" id="PF00501"/>
    </source>
</evidence>
<dbReference type="RefSeq" id="WP_141990998.1">
    <property type="nucleotide sequence ID" value="NZ_VFRA01000001.1"/>
</dbReference>
<keyword evidence="7" id="KW-1185">Reference proteome</keyword>
<dbReference type="PANTHER" id="PTHR43347">
    <property type="entry name" value="ACYL-COA SYNTHETASE"/>
    <property type="match status" value="1"/>
</dbReference>
<comment type="similarity">
    <text evidence="1">Belongs to the ATP-dependent AMP-binding enzyme family.</text>
</comment>
<feature type="region of interest" description="Disordered" evidence="2">
    <location>
        <begin position="1"/>
        <end position="23"/>
    </location>
</feature>
<dbReference type="GO" id="GO:0050218">
    <property type="term" value="F:propionate-CoA ligase activity"/>
    <property type="evidence" value="ECO:0007669"/>
    <property type="project" value="TreeGrafter"/>
</dbReference>
<dbReference type="InterPro" id="IPR045851">
    <property type="entry name" value="AMP-bd_C_sf"/>
</dbReference>
<feature type="domain" description="Acetyl-coenzyme A synthetase N-terminal" evidence="5">
    <location>
        <begin position="28"/>
        <end position="83"/>
    </location>
</feature>
<proteinExistence type="inferred from homology"/>
<dbReference type="Pfam" id="PF16177">
    <property type="entry name" value="ACAS_N"/>
    <property type="match status" value="1"/>
</dbReference>
<dbReference type="PROSITE" id="PS00455">
    <property type="entry name" value="AMP_BINDING"/>
    <property type="match status" value="1"/>
</dbReference>
<reference evidence="6 7" key="1">
    <citation type="submission" date="2019-06" db="EMBL/GenBank/DDBJ databases">
        <title>Sequencing the genomes of 1000 actinobacteria strains.</title>
        <authorList>
            <person name="Klenk H.-P."/>
        </authorList>
    </citation>
    <scope>NUCLEOTIDE SEQUENCE [LARGE SCALE GENOMIC DNA]</scope>
    <source>
        <strain evidence="6 7">DSM 21947</strain>
    </source>
</reference>
<feature type="domain" description="AMP-dependent synthetase/ligase" evidence="3">
    <location>
        <begin position="88"/>
        <end position="484"/>
    </location>
</feature>
<gene>
    <name evidence="6" type="ORF">FB472_2381</name>
</gene>
<dbReference type="InterPro" id="IPR042099">
    <property type="entry name" value="ANL_N_sf"/>
</dbReference>
<dbReference type="Gene3D" id="3.30.300.30">
    <property type="match status" value="1"/>
</dbReference>
<dbReference type="InterPro" id="IPR025110">
    <property type="entry name" value="AMP-bd_C"/>
</dbReference>
<comment type="caution">
    <text evidence="6">The sequence shown here is derived from an EMBL/GenBank/DDBJ whole genome shotgun (WGS) entry which is preliminary data.</text>
</comment>
<protein>
    <submittedName>
        <fullName evidence="6">Propionyl-CoA synthetase</fullName>
    </submittedName>
</protein>
<dbReference type="InterPro" id="IPR032387">
    <property type="entry name" value="ACAS_N"/>
</dbReference>
<sequence>MSDAHSPARTPPREPIPRAPHQSGSFAEIQAHATSAPDEFWLHQAERIDWFTPPTCATPVQATEPGTDRGSWFADGTLNMSVNTLDRHVAAGRGDQPALISDSAMTGEQSVLSYAQLLERVRNFAGGLHELGVGVGDRVLIYLPMIPEAVVAMLACARIGAIHSVVFGGFAASELAVRINDATPSVIVTATGGLEPSRAVEYLPILHQAIALSTGSVRNVVVKDRPQLDGDITEYANGATAGGSVDVTWRDWEQLESAALPADAVEMRAQDPLYILYTSGTTGSPKGVVRDTGGYAVALEWAMSHIYGIDNQDTIFTASDVGWVVGHSFIVYGPLIAGAATVLYEGKPVGTPDAGTFWRLIEDYKVDVLYTAPTALRAIRREDPTLEELGKYDTSSLKAVYLAGERLDTETWHWANNGIHVPIIDHWWQTETGWPICANPRGVQQLPSKAGSTGVPMPGFLPRILDREGNDVTQPGTEGNIAIQLPLPPGTLIGLWGSTERFVSSYLAEFPGYYATGDAGYFDDDGYLFVMGRTDDVINVAGHRLSTGSLEEVLSQHPDVAECAVLGLHDELKGQRAAGFITMKHGHTRSESDLAIELVALVREVIGPVAAFRDVMVVERLPKTRSGKILRKTIRQIFDGEEVRIPPTIEDITVLDPLFVAAGRTPVR</sequence>
<dbReference type="Pfam" id="PF13193">
    <property type="entry name" value="AMP-binding_C"/>
    <property type="match status" value="1"/>
</dbReference>
<dbReference type="EMBL" id="VFRA01000001">
    <property type="protein sequence ID" value="TQO20730.1"/>
    <property type="molecule type" value="Genomic_DNA"/>
</dbReference>
<dbReference type="Gene3D" id="3.40.50.12780">
    <property type="entry name" value="N-terminal domain of ligase-like"/>
    <property type="match status" value="1"/>
</dbReference>
<dbReference type="SUPFAM" id="SSF56801">
    <property type="entry name" value="Acetyl-CoA synthetase-like"/>
    <property type="match status" value="1"/>
</dbReference>
<evidence type="ECO:0000313" key="6">
    <source>
        <dbReference type="EMBL" id="TQO20730.1"/>
    </source>
</evidence>